<feature type="domain" description="Nucleoporin Nup133/Nup155-like C-terminal" evidence="5">
    <location>
        <begin position="665"/>
        <end position="915"/>
    </location>
</feature>
<protein>
    <submittedName>
        <fullName evidence="7">Nuclear pore complex Nup155-like</fullName>
    </submittedName>
</protein>
<dbReference type="InterPro" id="IPR042533">
    <property type="entry name" value="Nucleoporin_Nup155_C_1"/>
</dbReference>
<evidence type="ECO:0000259" key="5">
    <source>
        <dbReference type="Pfam" id="PF03177"/>
    </source>
</evidence>
<sequence>MPVATTRMPGDRTVVSPEILENAGKDIDEYLTSDRRYPELADQIGVFSHANVGLSGVNDFDYPELSSISDGLANIQLISTVKHVPLPSELVEQFSYMQCNCQMGLFPEIRRAWLSIDSDIFVWNYEDGSDLAYFDGLSETILSAGLVKPKPGIFQEHIKFLLCLTTPVDVVLLGVSFSDRNADAGPEDDYQEMHLLPEPLFTLQTDNVYMSGITGTLNGRIFLCGRDGCVYEMDYQGTGNWFGKKCKKVNHSASSLSFLVPSFLSFSFSGEDPVVQLAVDNTRNILYCRTERGSIQVFDLGKDGTKTSYVTCCYEESIVNKAASMLRSIDRTRLKPIVHIAPIPTNESQLVHLVAITQSGVRLYFMTTTPERFQDRPSKLSLTHVRMPPGCAPSARPERPFMVHAAYYRQGIVLLCSSPNEENDVLWSISPDIFPFQKTLQESSVNIPLEGRTWALHEVPESTYPVLPSPVPAMWPDPPAVVTQHALPSRKFVVLSAQGSYLFNTIRPFEQLKQLLLANNGPDSEAVQGFFRLLQVDHACATALVLACSTTDLEIADWATQAFFRYGSATVSYPVMTLESPGDMRGQGGQHMRRPYPSQGHETGISPDMSYIPPTPALGGSHGGSYLATPAVRQHAGSVQNPPLQSTPYPSAVGSSVVQAETLKSGRLAGLYLYLSRILGPLWDKRLVTQEYRVLPEPPNNWIYSRLTSEQIGWFVEQLQNLEKWLDTNMTHFAGVRSPLGSHIQRRPGTPLQTSQLGPGNSEADTVNSLRHLIRRSREVLSLWQILDDNEFHLVVERLSQESRDRLSFLKFRDFVIAGNVACNQLIASLMTCFLDDNATTDTISNQLRDLCPTIYTTDDAVCTKANELLDTAKKATDKYEKERTLQEATRLYRQVADQIDLPYICGQYEEFWLKNWYLLKEKGPKKNVE</sequence>
<evidence type="ECO:0000256" key="4">
    <source>
        <dbReference type="ARBA" id="ARBA00023242"/>
    </source>
</evidence>
<keyword evidence="4" id="KW-0539">Nucleus</keyword>
<evidence type="ECO:0000256" key="3">
    <source>
        <dbReference type="ARBA" id="ARBA00022448"/>
    </source>
</evidence>
<dbReference type="Pfam" id="PF03177">
    <property type="entry name" value="Nucleoporin_C"/>
    <property type="match status" value="1"/>
</dbReference>
<keyword evidence="8" id="KW-1185">Reference proteome</keyword>
<gene>
    <name evidence="7" type="ORF">PACLA_8A076193</name>
</gene>
<dbReference type="PANTHER" id="PTHR10350:SF6">
    <property type="entry name" value="NUCLEAR PORE COMPLEX PROTEIN NUP155"/>
    <property type="match status" value="1"/>
</dbReference>
<dbReference type="OrthoDB" id="338970at2759"/>
<name>A0A6S7GAZ5_PARCT</name>
<dbReference type="PANTHER" id="PTHR10350">
    <property type="entry name" value="NUCLEAR PORE COMPLEX PROTEIN NUP155"/>
    <property type="match status" value="1"/>
</dbReference>
<evidence type="ECO:0000313" key="7">
    <source>
        <dbReference type="EMBL" id="CAB3985686.1"/>
    </source>
</evidence>
<dbReference type="InterPro" id="IPR036322">
    <property type="entry name" value="WD40_repeat_dom_sf"/>
</dbReference>
<comment type="subcellular location">
    <subcellularLocation>
        <location evidence="1">Nucleus</location>
    </subcellularLocation>
</comment>
<proteinExistence type="inferred from homology"/>
<feature type="domain" description="Nucleoporin Nup133/Nup155-like N-terminal" evidence="6">
    <location>
        <begin position="79"/>
        <end position="457"/>
    </location>
</feature>
<keyword evidence="3" id="KW-0813">Transport</keyword>
<dbReference type="GO" id="GO:0036228">
    <property type="term" value="P:protein localization to nuclear inner membrane"/>
    <property type="evidence" value="ECO:0007669"/>
    <property type="project" value="TreeGrafter"/>
</dbReference>
<dbReference type="GO" id="GO:0017056">
    <property type="term" value="F:structural constituent of nuclear pore"/>
    <property type="evidence" value="ECO:0007669"/>
    <property type="project" value="InterPro"/>
</dbReference>
<reference evidence="7" key="1">
    <citation type="submission" date="2020-04" db="EMBL/GenBank/DDBJ databases">
        <authorList>
            <person name="Alioto T."/>
            <person name="Alioto T."/>
            <person name="Gomez Garrido J."/>
        </authorList>
    </citation>
    <scope>NUCLEOTIDE SEQUENCE</scope>
    <source>
        <strain evidence="7">A484AB</strain>
    </source>
</reference>
<evidence type="ECO:0000256" key="2">
    <source>
        <dbReference type="ARBA" id="ARBA00007373"/>
    </source>
</evidence>
<dbReference type="GO" id="GO:0000972">
    <property type="term" value="P:transcription-dependent tethering of RNA polymerase II gene DNA at nuclear periphery"/>
    <property type="evidence" value="ECO:0007669"/>
    <property type="project" value="TreeGrafter"/>
</dbReference>
<accession>A0A6S7GAZ5</accession>
<dbReference type="InterPro" id="IPR007187">
    <property type="entry name" value="Nucleoporin_Nup133/Nup155_C"/>
</dbReference>
<evidence type="ECO:0000256" key="1">
    <source>
        <dbReference type="ARBA" id="ARBA00004123"/>
    </source>
</evidence>
<dbReference type="Gene3D" id="1.25.40.450">
    <property type="entry name" value="Nucleoporin, helical domain, N-terminal subdomain"/>
    <property type="match status" value="1"/>
</dbReference>
<dbReference type="EMBL" id="CACRXK020000903">
    <property type="protein sequence ID" value="CAB3985686.1"/>
    <property type="molecule type" value="Genomic_DNA"/>
</dbReference>
<evidence type="ECO:0000259" key="6">
    <source>
        <dbReference type="Pfam" id="PF08801"/>
    </source>
</evidence>
<dbReference type="AlphaFoldDB" id="A0A6S7GAZ5"/>
<dbReference type="Pfam" id="PF08801">
    <property type="entry name" value="Nucleoporin_N"/>
    <property type="match status" value="1"/>
</dbReference>
<dbReference type="InterPro" id="IPR004870">
    <property type="entry name" value="Nucleoporin_Nup155"/>
</dbReference>
<dbReference type="InterPro" id="IPR014908">
    <property type="entry name" value="Nucleoporin_Nup133/Nup155_N"/>
</dbReference>
<organism evidence="7 8">
    <name type="scientific">Paramuricea clavata</name>
    <name type="common">Red gorgonian</name>
    <name type="synonym">Violescent sea-whip</name>
    <dbReference type="NCBI Taxonomy" id="317549"/>
    <lineage>
        <taxon>Eukaryota</taxon>
        <taxon>Metazoa</taxon>
        <taxon>Cnidaria</taxon>
        <taxon>Anthozoa</taxon>
        <taxon>Octocorallia</taxon>
        <taxon>Malacalcyonacea</taxon>
        <taxon>Plexauridae</taxon>
        <taxon>Paramuricea</taxon>
    </lineage>
</organism>
<dbReference type="Proteomes" id="UP001152795">
    <property type="component" value="Unassembled WGS sequence"/>
</dbReference>
<dbReference type="GO" id="GO:0044611">
    <property type="term" value="C:nuclear pore inner ring"/>
    <property type="evidence" value="ECO:0007669"/>
    <property type="project" value="TreeGrafter"/>
</dbReference>
<dbReference type="GO" id="GO:0006405">
    <property type="term" value="P:RNA export from nucleus"/>
    <property type="evidence" value="ECO:0007669"/>
    <property type="project" value="TreeGrafter"/>
</dbReference>
<dbReference type="Gene3D" id="1.20.58.1780">
    <property type="match status" value="1"/>
</dbReference>
<dbReference type="SUPFAM" id="SSF50978">
    <property type="entry name" value="WD40 repeat-like"/>
    <property type="match status" value="1"/>
</dbReference>
<evidence type="ECO:0000313" key="8">
    <source>
        <dbReference type="Proteomes" id="UP001152795"/>
    </source>
</evidence>
<dbReference type="GO" id="GO:0006606">
    <property type="term" value="P:protein import into nucleus"/>
    <property type="evidence" value="ECO:0007669"/>
    <property type="project" value="TreeGrafter"/>
</dbReference>
<comment type="caution">
    <text evidence="7">The sequence shown here is derived from an EMBL/GenBank/DDBJ whole genome shotgun (WGS) entry which is preliminary data.</text>
</comment>
<comment type="similarity">
    <text evidence="2">Belongs to the non-repetitive/WGA-negative nucleoporin family.</text>
</comment>